<evidence type="ECO:0000259" key="6">
    <source>
        <dbReference type="PROSITE" id="PS51007"/>
    </source>
</evidence>
<keyword evidence="1 4" id="KW-0349">Heme</keyword>
<accession>A0A1H4Z9J9</accession>
<evidence type="ECO:0000313" key="8">
    <source>
        <dbReference type="Proteomes" id="UP000198992"/>
    </source>
</evidence>
<dbReference type="Pfam" id="PF13442">
    <property type="entry name" value="Cytochrome_CBB3"/>
    <property type="match status" value="1"/>
</dbReference>
<dbReference type="PROSITE" id="PS51007">
    <property type="entry name" value="CYTC"/>
    <property type="match status" value="1"/>
</dbReference>
<evidence type="ECO:0000256" key="1">
    <source>
        <dbReference type="ARBA" id="ARBA00022617"/>
    </source>
</evidence>
<evidence type="ECO:0000256" key="4">
    <source>
        <dbReference type="PROSITE-ProRule" id="PRU00433"/>
    </source>
</evidence>
<dbReference type="AlphaFoldDB" id="A0A1H4Z9J9"/>
<sequence>MMRISVKRLTAVAAIAGAFATGGVVASRAEDASAGDAVNGKRLYLADGCFECHGRAGQGGRFNYLTPALAQIALPVESFIAFLREAPNDMPSFSADVLSDKDAADIHAYLNSLPGPKAAKDIPPILNQ</sequence>
<proteinExistence type="predicted"/>
<reference evidence="7 8" key="1">
    <citation type="submission" date="2016-10" db="EMBL/GenBank/DDBJ databases">
        <authorList>
            <person name="de Groot N.N."/>
        </authorList>
    </citation>
    <scope>NUCLEOTIDE SEQUENCE [LARGE SCALE GENOMIC DNA]</scope>
    <source>
        <strain evidence="7 8">MT12</strain>
    </source>
</reference>
<dbReference type="Gene3D" id="1.10.760.10">
    <property type="entry name" value="Cytochrome c-like domain"/>
    <property type="match status" value="1"/>
</dbReference>
<evidence type="ECO:0000313" key="7">
    <source>
        <dbReference type="EMBL" id="SED26040.1"/>
    </source>
</evidence>
<protein>
    <submittedName>
        <fullName evidence="7">Cytochrome c, mono-and diheme variants</fullName>
    </submittedName>
</protein>
<dbReference type="SUPFAM" id="SSF46626">
    <property type="entry name" value="Cytochrome c"/>
    <property type="match status" value="1"/>
</dbReference>
<evidence type="ECO:0000256" key="2">
    <source>
        <dbReference type="ARBA" id="ARBA00022723"/>
    </source>
</evidence>
<organism evidence="7 8">
    <name type="scientific">Bradyrhizobium erythrophlei</name>
    <dbReference type="NCBI Taxonomy" id="1437360"/>
    <lineage>
        <taxon>Bacteria</taxon>
        <taxon>Pseudomonadati</taxon>
        <taxon>Pseudomonadota</taxon>
        <taxon>Alphaproteobacteria</taxon>
        <taxon>Hyphomicrobiales</taxon>
        <taxon>Nitrobacteraceae</taxon>
        <taxon>Bradyrhizobium</taxon>
    </lineage>
</organism>
<dbReference type="GO" id="GO:0009055">
    <property type="term" value="F:electron transfer activity"/>
    <property type="evidence" value="ECO:0007669"/>
    <property type="project" value="InterPro"/>
</dbReference>
<feature type="domain" description="Cytochrome c" evidence="6">
    <location>
        <begin position="35"/>
        <end position="114"/>
    </location>
</feature>
<dbReference type="InterPro" id="IPR009056">
    <property type="entry name" value="Cyt_c-like_dom"/>
</dbReference>
<keyword evidence="5" id="KW-0732">Signal</keyword>
<keyword evidence="2 4" id="KW-0479">Metal-binding</keyword>
<dbReference type="GO" id="GO:0046872">
    <property type="term" value="F:metal ion binding"/>
    <property type="evidence" value="ECO:0007669"/>
    <property type="project" value="UniProtKB-KW"/>
</dbReference>
<dbReference type="EMBL" id="FNTH01000001">
    <property type="protein sequence ID" value="SED26040.1"/>
    <property type="molecule type" value="Genomic_DNA"/>
</dbReference>
<evidence type="ECO:0000256" key="3">
    <source>
        <dbReference type="ARBA" id="ARBA00023004"/>
    </source>
</evidence>
<dbReference type="GO" id="GO:0020037">
    <property type="term" value="F:heme binding"/>
    <property type="evidence" value="ECO:0007669"/>
    <property type="project" value="InterPro"/>
</dbReference>
<evidence type="ECO:0000256" key="5">
    <source>
        <dbReference type="SAM" id="SignalP"/>
    </source>
</evidence>
<dbReference type="RefSeq" id="WP_171947834.1">
    <property type="nucleotide sequence ID" value="NZ_FNTH01000001.1"/>
</dbReference>
<gene>
    <name evidence="7" type="ORF">SAMN05444164_4256</name>
</gene>
<feature type="signal peptide" evidence="5">
    <location>
        <begin position="1"/>
        <end position="26"/>
    </location>
</feature>
<feature type="chain" id="PRO_5011679601" evidence="5">
    <location>
        <begin position="27"/>
        <end position="128"/>
    </location>
</feature>
<keyword evidence="3 4" id="KW-0408">Iron</keyword>
<dbReference type="Proteomes" id="UP000198992">
    <property type="component" value="Unassembled WGS sequence"/>
</dbReference>
<name>A0A1H4Z9J9_9BRAD</name>
<dbReference type="InterPro" id="IPR036909">
    <property type="entry name" value="Cyt_c-like_dom_sf"/>
</dbReference>